<proteinExistence type="predicted"/>
<accession>G5KDB2</accession>
<keyword evidence="2" id="KW-1185">Reference proteome</keyword>
<gene>
    <name evidence="1" type="ORF">STRUR_1860</name>
</gene>
<organism evidence="1 2">
    <name type="scientific">Streptococcus urinalis 2285-97</name>
    <dbReference type="NCBI Taxonomy" id="764291"/>
    <lineage>
        <taxon>Bacteria</taxon>
        <taxon>Bacillati</taxon>
        <taxon>Bacillota</taxon>
        <taxon>Bacilli</taxon>
        <taxon>Lactobacillales</taxon>
        <taxon>Streptococcaceae</taxon>
        <taxon>Streptococcus</taxon>
    </lineage>
</organism>
<dbReference type="RefSeq" id="WP_006739009.1">
    <property type="nucleotide sequence ID" value="NZ_AEUZ02000001.1"/>
</dbReference>
<dbReference type="AlphaFoldDB" id="G5KDB2"/>
<protein>
    <submittedName>
        <fullName evidence="1">Uncharacterized protein</fullName>
    </submittedName>
</protein>
<sequence length="46" mass="5477">MKMKIIEKEAFGQDLHIWIEAEIMKNSAFGPVFATHFEKQDEMIFF</sequence>
<name>G5KDB2_9STRE</name>
<comment type="caution">
    <text evidence="1">The sequence shown here is derived from an EMBL/GenBank/DDBJ whole genome shotgun (WGS) entry which is preliminary data.</text>
</comment>
<dbReference type="Proteomes" id="UP000005388">
    <property type="component" value="Unassembled WGS sequence"/>
</dbReference>
<reference evidence="1 2" key="1">
    <citation type="journal article" date="2014" name="Int. J. Syst. Evol. Microbiol.">
        <title>Phylogenomics and the dynamic genome evolution of the genus Streptococcus.</title>
        <authorList>
            <consortium name="The Broad Institute Genome Sequencing Platform"/>
            <person name="Richards V.P."/>
            <person name="Palmer S.R."/>
            <person name="Pavinski Bitar P.D."/>
            <person name="Qin X."/>
            <person name="Weinstock G.M."/>
            <person name="Highlander S.K."/>
            <person name="Town C.D."/>
            <person name="Burne R.A."/>
            <person name="Stanhope M.J."/>
        </authorList>
    </citation>
    <scope>NUCLEOTIDE SEQUENCE [LARGE SCALE GENOMIC DNA]</scope>
    <source>
        <strain evidence="1 2">2285-97</strain>
    </source>
</reference>
<evidence type="ECO:0000313" key="1">
    <source>
        <dbReference type="EMBL" id="EHJ56245.1"/>
    </source>
</evidence>
<dbReference type="STRING" id="764291.STRUR_1860"/>
<evidence type="ECO:0000313" key="2">
    <source>
        <dbReference type="Proteomes" id="UP000005388"/>
    </source>
</evidence>
<dbReference type="EMBL" id="AEUZ02000001">
    <property type="protein sequence ID" value="EHJ56245.1"/>
    <property type="molecule type" value="Genomic_DNA"/>
</dbReference>